<feature type="domain" description="Ubiquitin-like" evidence="2">
    <location>
        <begin position="418"/>
        <end position="486"/>
    </location>
</feature>
<dbReference type="InterPro" id="IPR029071">
    <property type="entry name" value="Ubiquitin-like_domsf"/>
</dbReference>
<keyword evidence="3" id="KW-1185">Reference proteome</keyword>
<dbReference type="Gene3D" id="3.10.20.90">
    <property type="entry name" value="Phosphatidylinositol 3-kinase Catalytic Subunit, Chain A, domain 1"/>
    <property type="match status" value="5"/>
</dbReference>
<dbReference type="SMART" id="SM00213">
    <property type="entry name" value="UBQ"/>
    <property type="match status" value="3"/>
</dbReference>
<dbReference type="Proteomes" id="UP000095287">
    <property type="component" value="Unplaced"/>
</dbReference>
<organism evidence="3 4">
    <name type="scientific">Steinernema glaseri</name>
    <dbReference type="NCBI Taxonomy" id="37863"/>
    <lineage>
        <taxon>Eukaryota</taxon>
        <taxon>Metazoa</taxon>
        <taxon>Ecdysozoa</taxon>
        <taxon>Nematoda</taxon>
        <taxon>Chromadorea</taxon>
        <taxon>Rhabditida</taxon>
        <taxon>Tylenchina</taxon>
        <taxon>Panagrolaimomorpha</taxon>
        <taxon>Strongyloidoidea</taxon>
        <taxon>Steinernematidae</taxon>
        <taxon>Steinernema</taxon>
    </lineage>
</organism>
<dbReference type="SUPFAM" id="SSF54236">
    <property type="entry name" value="Ubiquitin-like"/>
    <property type="match status" value="4"/>
</dbReference>
<dbReference type="WBParaSite" id="L893_g11569.t1">
    <property type="protein sequence ID" value="L893_g11569.t1"/>
    <property type="gene ID" value="L893_g11569"/>
</dbReference>
<proteinExistence type="inferred from homology"/>
<feature type="domain" description="Ubiquitin-like" evidence="2">
    <location>
        <begin position="49"/>
        <end position="119"/>
    </location>
</feature>
<dbReference type="InterPro" id="IPR022617">
    <property type="entry name" value="Rad60/SUMO-like_dom"/>
</dbReference>
<evidence type="ECO:0000313" key="3">
    <source>
        <dbReference type="Proteomes" id="UP000095287"/>
    </source>
</evidence>
<name>A0A1I7Y0R9_9BILA</name>
<dbReference type="InterPro" id="IPR000626">
    <property type="entry name" value="Ubiquitin-like_dom"/>
</dbReference>
<dbReference type="Pfam" id="PF11976">
    <property type="entry name" value="Rad60-SLD"/>
    <property type="match status" value="3"/>
</dbReference>
<dbReference type="CDD" id="cd01763">
    <property type="entry name" value="Ubl_SUMO_like"/>
    <property type="match status" value="3"/>
</dbReference>
<evidence type="ECO:0000313" key="4">
    <source>
        <dbReference type="WBParaSite" id="L893_g11569.t1"/>
    </source>
</evidence>
<comment type="similarity">
    <text evidence="1">Belongs to the ubiquitin family. SUMO subfamily.</text>
</comment>
<dbReference type="PANTHER" id="PTHR10562">
    <property type="entry name" value="SMALL UBIQUITIN-RELATED MODIFIER"/>
    <property type="match status" value="1"/>
</dbReference>
<reference evidence="4" key="1">
    <citation type="submission" date="2016-11" db="UniProtKB">
        <authorList>
            <consortium name="WormBaseParasite"/>
        </authorList>
    </citation>
    <scope>IDENTIFICATION</scope>
</reference>
<evidence type="ECO:0000256" key="1">
    <source>
        <dbReference type="ARBA" id="ARBA00009185"/>
    </source>
</evidence>
<feature type="domain" description="Ubiquitin-like" evidence="2">
    <location>
        <begin position="256"/>
        <end position="326"/>
    </location>
</feature>
<sequence>MWRYVCRLYRRLTVRSTYRECYICQGTGWIREEMPEIPEKPEMPEPEDPEITLKVIMADKKKFRFSMKTRTALSELMKSYANCQSLDVSSLRFIFHGRRIRESDTPYLHDMRDNDIIRVFPKLDTVRLRIYANYISVDVRYLRFMHVLPQDSVHRVPGFNPRLGPNTTASTPRYYFKDSDTPDSLYLEDKDEILAIVKLGGPPSAPEMPEMPEPEDPEVKLKTVRSTYRECDICPGTGWTREEMPEIPEIPEPEDPEITLKVIMADKKEFRFSMKTKTALSELMKSYANCKGLDVSSLRFIYHGRRIRESDTPYLYAMRDNDTIRVFPKLDTVRLRVNFITGTKEMCFTMRSTSPISEMMPIYANYIASTPRYYFKDSDTPDSLYLEDNDEILATVILGGPPSAPEMPEMPERENPEVKLKVIMTDKKEICFSVKKGTELCNLMKSYASCQGLDVNSLRFTFIGRRMRESDTPCLYQMRDNDEIHVFPKLDTITLRVNIVTGTKEMCFRMSLTTPMSELMKIYANYISVDVRTLRFVLAFPLDSIYRPCQIKGSDTPDSLYLEDNEEIRAIPILGGIAHKIAHELARQNSSSAPTI</sequence>
<protein>
    <submittedName>
        <fullName evidence="4">Ubiquitin-like domain-containing protein</fullName>
    </submittedName>
</protein>
<accession>A0A1I7Y0R9</accession>
<dbReference type="PROSITE" id="PS50053">
    <property type="entry name" value="UBIQUITIN_2"/>
    <property type="match status" value="3"/>
</dbReference>
<dbReference type="AlphaFoldDB" id="A0A1I7Y0R9"/>
<evidence type="ECO:0000259" key="2">
    <source>
        <dbReference type="PROSITE" id="PS50053"/>
    </source>
</evidence>